<dbReference type="PANTHER" id="PTHR42748:SF31">
    <property type="entry name" value="NMRA-LIKE DOMAIN-CONTAINING PROTEIN-RELATED"/>
    <property type="match status" value="1"/>
</dbReference>
<comment type="similarity">
    <text evidence="1">Belongs to the NmrA-type oxidoreductase family.</text>
</comment>
<organism evidence="4 5">
    <name type="scientific">Heterodermia speciosa</name>
    <dbReference type="NCBI Taxonomy" id="116794"/>
    <lineage>
        <taxon>Eukaryota</taxon>
        <taxon>Fungi</taxon>
        <taxon>Dikarya</taxon>
        <taxon>Ascomycota</taxon>
        <taxon>Pezizomycotina</taxon>
        <taxon>Lecanoromycetes</taxon>
        <taxon>OSLEUM clade</taxon>
        <taxon>Lecanoromycetidae</taxon>
        <taxon>Caliciales</taxon>
        <taxon>Physciaceae</taxon>
        <taxon>Heterodermia</taxon>
    </lineage>
</organism>
<dbReference type="OrthoDB" id="300709at2759"/>
<sequence length="336" mass="36593">MAKQTITVFGATGKQGGSIVKSILEDPKASSQFQVRAVTRDASKDSAKSLASLGAEVVTADFNDKDSLHAAIKGSWGVFSVTNFWEVFSADAEEAQGKAVADVSKAEGVKFLIWSSLFDVNKLSNGVLPGVYHFDGKARVEEYIRGLGIPAAYFHAGFFMSNLPGQFFRDNGDGNWALALPAPADAPIPFFDAEADTGKFVKAMFLNHEKVSGKRIYGATNYTTPTEIIDQFKEIFPNTGKKTVFAQLPADVFKGIMAGTGAPEPIQEAMVQNFRLLKEFGYFGNDKLDYSLSVCTCTFVSPFIDHSLTMAPKLLTEEPTTWKEFAKRQPVFAGLN</sequence>
<protein>
    <recommendedName>
        <fullName evidence="3">NmrA-like domain-containing protein</fullName>
    </recommendedName>
</protein>
<evidence type="ECO:0000259" key="3">
    <source>
        <dbReference type="Pfam" id="PF05368"/>
    </source>
</evidence>
<dbReference type="AlphaFoldDB" id="A0A8H3J306"/>
<keyword evidence="2" id="KW-0521">NADP</keyword>
<keyword evidence="5" id="KW-1185">Reference proteome</keyword>
<dbReference type="GO" id="GO:0005634">
    <property type="term" value="C:nucleus"/>
    <property type="evidence" value="ECO:0007669"/>
    <property type="project" value="TreeGrafter"/>
</dbReference>
<evidence type="ECO:0000313" key="5">
    <source>
        <dbReference type="Proteomes" id="UP000664521"/>
    </source>
</evidence>
<evidence type="ECO:0000256" key="1">
    <source>
        <dbReference type="ARBA" id="ARBA00006328"/>
    </source>
</evidence>
<gene>
    <name evidence="4" type="ORF">HETSPECPRED_001891</name>
</gene>
<proteinExistence type="inferred from homology"/>
<dbReference type="PANTHER" id="PTHR42748">
    <property type="entry name" value="NITROGEN METABOLITE REPRESSION PROTEIN NMRA FAMILY MEMBER"/>
    <property type="match status" value="1"/>
</dbReference>
<evidence type="ECO:0000313" key="4">
    <source>
        <dbReference type="EMBL" id="CAF9939776.1"/>
    </source>
</evidence>
<dbReference type="InterPro" id="IPR036291">
    <property type="entry name" value="NAD(P)-bd_dom_sf"/>
</dbReference>
<dbReference type="CDD" id="cd05251">
    <property type="entry name" value="NmrA_like_SDR_a"/>
    <property type="match status" value="1"/>
</dbReference>
<dbReference type="Proteomes" id="UP000664521">
    <property type="component" value="Unassembled WGS sequence"/>
</dbReference>
<accession>A0A8H3J306</accession>
<dbReference type="EMBL" id="CAJPDS010000137">
    <property type="protein sequence ID" value="CAF9939776.1"/>
    <property type="molecule type" value="Genomic_DNA"/>
</dbReference>
<comment type="caution">
    <text evidence="4">The sequence shown here is derived from an EMBL/GenBank/DDBJ whole genome shotgun (WGS) entry which is preliminary data.</text>
</comment>
<name>A0A8H3J306_9LECA</name>
<feature type="domain" description="NmrA-like" evidence="3">
    <location>
        <begin position="3"/>
        <end position="326"/>
    </location>
</feature>
<dbReference type="InterPro" id="IPR051164">
    <property type="entry name" value="NmrA-like_oxidored"/>
</dbReference>
<dbReference type="Gene3D" id="3.40.50.720">
    <property type="entry name" value="NAD(P)-binding Rossmann-like Domain"/>
    <property type="match status" value="1"/>
</dbReference>
<dbReference type="SUPFAM" id="SSF51735">
    <property type="entry name" value="NAD(P)-binding Rossmann-fold domains"/>
    <property type="match status" value="1"/>
</dbReference>
<dbReference type="InterPro" id="IPR008030">
    <property type="entry name" value="NmrA-like"/>
</dbReference>
<reference evidence="4" key="1">
    <citation type="submission" date="2021-03" db="EMBL/GenBank/DDBJ databases">
        <authorList>
            <person name="Tagirdzhanova G."/>
        </authorList>
    </citation>
    <scope>NUCLEOTIDE SEQUENCE</scope>
</reference>
<dbReference type="Pfam" id="PF05368">
    <property type="entry name" value="NmrA"/>
    <property type="match status" value="1"/>
</dbReference>
<dbReference type="Gene3D" id="3.90.25.10">
    <property type="entry name" value="UDP-galactose 4-epimerase, domain 1"/>
    <property type="match status" value="1"/>
</dbReference>
<evidence type="ECO:0000256" key="2">
    <source>
        <dbReference type="ARBA" id="ARBA00022857"/>
    </source>
</evidence>